<accession>A0A812SMM4</accession>
<dbReference type="EMBL" id="CAJNDS010002451">
    <property type="protein sequence ID" value="CAE7481174.1"/>
    <property type="molecule type" value="Genomic_DNA"/>
</dbReference>
<sequence>MRAVLPGQTYAEPKSEKAGEVPCSTQDTQDGHTLSFLCLATAKRSEDEDEVQTPAFRRRDRRRLRELRLEKFLKANGFRDVNKPCQAGCFSFKERLCPLHVAAQLGDHETVRVLLAAGADASTKTSKGRTALEIAEGLGNRTTVDVLRCNTKVMTARQFTNFSLML</sequence>
<evidence type="ECO:0000256" key="2">
    <source>
        <dbReference type="SAM" id="MobiDB-lite"/>
    </source>
</evidence>
<comment type="caution">
    <text evidence="3">The sequence shown here is derived from an EMBL/GenBank/DDBJ whole genome shotgun (WGS) entry which is preliminary data.</text>
</comment>
<proteinExistence type="predicted"/>
<dbReference type="Gene3D" id="1.25.40.20">
    <property type="entry name" value="Ankyrin repeat-containing domain"/>
    <property type="match status" value="1"/>
</dbReference>
<dbReference type="Pfam" id="PF12796">
    <property type="entry name" value="Ank_2"/>
    <property type="match status" value="1"/>
</dbReference>
<evidence type="ECO:0000256" key="1">
    <source>
        <dbReference type="PROSITE-ProRule" id="PRU00023"/>
    </source>
</evidence>
<name>A0A812SMM4_9DINO</name>
<dbReference type="Proteomes" id="UP000604046">
    <property type="component" value="Unassembled WGS sequence"/>
</dbReference>
<feature type="region of interest" description="Disordered" evidence="2">
    <location>
        <begin position="1"/>
        <end position="27"/>
    </location>
</feature>
<dbReference type="InterPro" id="IPR002110">
    <property type="entry name" value="Ankyrin_rpt"/>
</dbReference>
<dbReference type="PROSITE" id="PS50088">
    <property type="entry name" value="ANK_REPEAT"/>
    <property type="match status" value="1"/>
</dbReference>
<dbReference type="SUPFAM" id="SSF48403">
    <property type="entry name" value="Ankyrin repeat"/>
    <property type="match status" value="1"/>
</dbReference>
<organism evidence="3 4">
    <name type="scientific">Symbiodinium natans</name>
    <dbReference type="NCBI Taxonomy" id="878477"/>
    <lineage>
        <taxon>Eukaryota</taxon>
        <taxon>Sar</taxon>
        <taxon>Alveolata</taxon>
        <taxon>Dinophyceae</taxon>
        <taxon>Suessiales</taxon>
        <taxon>Symbiodiniaceae</taxon>
        <taxon>Symbiodinium</taxon>
    </lineage>
</organism>
<evidence type="ECO:0000313" key="3">
    <source>
        <dbReference type="EMBL" id="CAE7481174.1"/>
    </source>
</evidence>
<protein>
    <submittedName>
        <fullName evidence="3">Pp2A-29B protein</fullName>
    </submittedName>
</protein>
<feature type="repeat" description="ANK" evidence="1">
    <location>
        <begin position="94"/>
        <end position="126"/>
    </location>
</feature>
<dbReference type="InterPro" id="IPR036770">
    <property type="entry name" value="Ankyrin_rpt-contain_sf"/>
</dbReference>
<dbReference type="OrthoDB" id="422726at2759"/>
<dbReference type="PROSITE" id="PS50297">
    <property type="entry name" value="ANK_REP_REGION"/>
    <property type="match status" value="1"/>
</dbReference>
<reference evidence="3" key="1">
    <citation type="submission" date="2021-02" db="EMBL/GenBank/DDBJ databases">
        <authorList>
            <person name="Dougan E. K."/>
            <person name="Rhodes N."/>
            <person name="Thang M."/>
            <person name="Chan C."/>
        </authorList>
    </citation>
    <scope>NUCLEOTIDE SEQUENCE</scope>
</reference>
<keyword evidence="1" id="KW-0040">ANK repeat</keyword>
<dbReference type="AlphaFoldDB" id="A0A812SMM4"/>
<gene>
    <name evidence="3" type="primary">Pp2A-29B</name>
    <name evidence="3" type="ORF">SNAT2548_LOCUS27015</name>
</gene>
<evidence type="ECO:0000313" key="4">
    <source>
        <dbReference type="Proteomes" id="UP000604046"/>
    </source>
</evidence>
<keyword evidence="4" id="KW-1185">Reference proteome</keyword>